<dbReference type="EMBL" id="BDGG01000006">
    <property type="protein sequence ID" value="GAV00300.1"/>
    <property type="molecule type" value="Genomic_DNA"/>
</dbReference>
<dbReference type="PRINTS" id="PR00320">
    <property type="entry name" value="GPROTEINBRPT"/>
</dbReference>
<keyword evidence="1 4" id="KW-0853">WD repeat</keyword>
<dbReference type="FunFam" id="2.130.10.10:FF:000228">
    <property type="entry name" value="COMPASS-like H3K4 histone methylase component WDR5A"/>
    <property type="match status" value="1"/>
</dbReference>
<proteinExistence type="inferred from homology"/>
<comment type="similarity">
    <text evidence="3">Belongs to the WD repeat POC1 family.</text>
</comment>
<dbReference type="InterPro" id="IPR036322">
    <property type="entry name" value="WD40_repeat_dom_sf"/>
</dbReference>
<dbReference type="InterPro" id="IPR059122">
    <property type="entry name" value="Beta-prop_WDR5-like"/>
</dbReference>
<keyword evidence="7" id="KW-1185">Reference proteome</keyword>
<protein>
    <recommendedName>
        <fullName evidence="5">WDR5-like beta-propeller domain-containing protein</fullName>
    </recommendedName>
</protein>
<sequence>MLSVKTNGEVAYSPEIPEPPLRVRELALKRLSRDMIEGDAEPPLRCKFTGIAHTKGITSLRFHPGGNLLCSSGADSFIFLWNCANEKIVKQLLGHKLGVDDIAFSHDGRYLISGSDDRTVKLWDVQRGRCIRNLREHGSSVFSCGWNLQGNCIASGGEDGTVIYWDVRSGRSIRSVKCHFDPVSSLEFHQDSCILLTASTDGLCRLWDVSTGHCLKTLVEQSNPAVGHARFSPNGRYILVSHMNGSIKLWDYLRTKEKRTFTGHVNQLFTIPCSFLTSGNGMTSVVSGSEDNKVYIWDLKTRKIQQTLTGHCDVVLATACHPFERCVASSALQADKTVKLWTP</sequence>
<dbReference type="InterPro" id="IPR020472">
    <property type="entry name" value="WD40_PAC1"/>
</dbReference>
<keyword evidence="2" id="KW-0677">Repeat</keyword>
<feature type="domain" description="WDR5-like beta-propeller" evidence="5">
    <location>
        <begin position="52"/>
        <end position="342"/>
    </location>
</feature>
<dbReference type="STRING" id="947166.A0A1D1VF87"/>
<gene>
    <name evidence="6" type="primary">RvY_11168-1</name>
    <name evidence="6" type="synonym">RvY_11168.1</name>
    <name evidence="6" type="ORF">RvY_11168</name>
</gene>
<dbReference type="SUPFAM" id="SSF50978">
    <property type="entry name" value="WD40 repeat-like"/>
    <property type="match status" value="1"/>
</dbReference>
<dbReference type="InterPro" id="IPR001680">
    <property type="entry name" value="WD40_rpt"/>
</dbReference>
<dbReference type="CDD" id="cd00200">
    <property type="entry name" value="WD40"/>
    <property type="match status" value="1"/>
</dbReference>
<evidence type="ECO:0000313" key="7">
    <source>
        <dbReference type="Proteomes" id="UP000186922"/>
    </source>
</evidence>
<dbReference type="PANTHER" id="PTHR44019:SF8">
    <property type="entry name" value="POC1 CENTRIOLAR PROTEIN HOMOLOG"/>
    <property type="match status" value="1"/>
</dbReference>
<feature type="repeat" description="WD" evidence="4">
    <location>
        <begin position="219"/>
        <end position="260"/>
    </location>
</feature>
<dbReference type="PANTHER" id="PTHR44019">
    <property type="entry name" value="WD REPEAT-CONTAINING PROTEIN 55"/>
    <property type="match status" value="1"/>
</dbReference>
<feature type="repeat" description="WD" evidence="4">
    <location>
        <begin position="92"/>
        <end position="133"/>
    </location>
</feature>
<feature type="repeat" description="WD" evidence="4">
    <location>
        <begin position="285"/>
        <end position="307"/>
    </location>
</feature>
<comment type="caution">
    <text evidence="6">The sequence shown here is derived from an EMBL/GenBank/DDBJ whole genome shotgun (WGS) entry which is preliminary data.</text>
</comment>
<dbReference type="SMART" id="SM00320">
    <property type="entry name" value="WD40"/>
    <property type="match status" value="7"/>
</dbReference>
<evidence type="ECO:0000259" key="5">
    <source>
        <dbReference type="Pfam" id="PF25175"/>
    </source>
</evidence>
<dbReference type="InterPro" id="IPR015943">
    <property type="entry name" value="WD40/YVTN_repeat-like_dom_sf"/>
</dbReference>
<dbReference type="GO" id="GO:0044666">
    <property type="term" value="C:MLL3/4 complex"/>
    <property type="evidence" value="ECO:0007669"/>
    <property type="project" value="UniProtKB-ARBA"/>
</dbReference>
<dbReference type="OrthoDB" id="674604at2759"/>
<evidence type="ECO:0000256" key="3">
    <source>
        <dbReference type="ARBA" id="ARBA00037984"/>
    </source>
</evidence>
<feature type="repeat" description="WD" evidence="4">
    <location>
        <begin position="50"/>
        <end position="91"/>
    </location>
</feature>
<dbReference type="Pfam" id="PF25175">
    <property type="entry name" value="Beta-prop_WDR5"/>
    <property type="match status" value="1"/>
</dbReference>
<name>A0A1D1VF87_RAMVA</name>
<feature type="repeat" description="WD" evidence="4">
    <location>
        <begin position="176"/>
        <end position="217"/>
    </location>
</feature>
<evidence type="ECO:0000313" key="6">
    <source>
        <dbReference type="EMBL" id="GAV00300.1"/>
    </source>
</evidence>
<dbReference type="AlphaFoldDB" id="A0A1D1VF87"/>
<evidence type="ECO:0000256" key="4">
    <source>
        <dbReference type="PROSITE-ProRule" id="PRU00221"/>
    </source>
</evidence>
<feature type="repeat" description="WD" evidence="4">
    <location>
        <begin position="134"/>
        <end position="175"/>
    </location>
</feature>
<dbReference type="Proteomes" id="UP000186922">
    <property type="component" value="Unassembled WGS sequence"/>
</dbReference>
<dbReference type="PROSITE" id="PS50294">
    <property type="entry name" value="WD_REPEATS_REGION"/>
    <property type="match status" value="4"/>
</dbReference>
<accession>A0A1D1VF87</accession>
<dbReference type="InterPro" id="IPR050505">
    <property type="entry name" value="WDR55/POC1"/>
</dbReference>
<evidence type="ECO:0000256" key="1">
    <source>
        <dbReference type="ARBA" id="ARBA00022574"/>
    </source>
</evidence>
<evidence type="ECO:0000256" key="2">
    <source>
        <dbReference type="ARBA" id="ARBA00022737"/>
    </source>
</evidence>
<dbReference type="PROSITE" id="PS00678">
    <property type="entry name" value="WD_REPEATS_1"/>
    <property type="match status" value="3"/>
</dbReference>
<reference evidence="6 7" key="1">
    <citation type="journal article" date="2016" name="Nat. Commun.">
        <title>Extremotolerant tardigrade genome and improved radiotolerance of human cultured cells by tardigrade-unique protein.</title>
        <authorList>
            <person name="Hashimoto T."/>
            <person name="Horikawa D.D."/>
            <person name="Saito Y."/>
            <person name="Kuwahara H."/>
            <person name="Kozuka-Hata H."/>
            <person name="Shin-I T."/>
            <person name="Minakuchi Y."/>
            <person name="Ohishi K."/>
            <person name="Motoyama A."/>
            <person name="Aizu T."/>
            <person name="Enomoto A."/>
            <person name="Kondo K."/>
            <person name="Tanaka S."/>
            <person name="Hara Y."/>
            <person name="Koshikawa S."/>
            <person name="Sagara H."/>
            <person name="Miura T."/>
            <person name="Yokobori S."/>
            <person name="Miyagawa K."/>
            <person name="Suzuki Y."/>
            <person name="Kubo T."/>
            <person name="Oyama M."/>
            <person name="Kohara Y."/>
            <person name="Fujiyama A."/>
            <person name="Arakawa K."/>
            <person name="Katayama T."/>
            <person name="Toyoda A."/>
            <person name="Kunieda T."/>
        </authorList>
    </citation>
    <scope>NUCLEOTIDE SEQUENCE [LARGE SCALE GENOMIC DNA]</scope>
    <source>
        <strain evidence="6 7">YOKOZUNA-1</strain>
    </source>
</reference>
<dbReference type="PROSITE" id="PS50082">
    <property type="entry name" value="WD_REPEATS_2"/>
    <property type="match status" value="6"/>
</dbReference>
<dbReference type="Gene3D" id="2.130.10.10">
    <property type="entry name" value="YVTN repeat-like/Quinoprotein amine dehydrogenase"/>
    <property type="match status" value="1"/>
</dbReference>
<dbReference type="InterPro" id="IPR019775">
    <property type="entry name" value="WD40_repeat_CS"/>
</dbReference>
<organism evidence="6 7">
    <name type="scientific">Ramazzottius varieornatus</name>
    <name type="common">Water bear</name>
    <name type="synonym">Tardigrade</name>
    <dbReference type="NCBI Taxonomy" id="947166"/>
    <lineage>
        <taxon>Eukaryota</taxon>
        <taxon>Metazoa</taxon>
        <taxon>Ecdysozoa</taxon>
        <taxon>Tardigrada</taxon>
        <taxon>Eutardigrada</taxon>
        <taxon>Parachela</taxon>
        <taxon>Hypsibioidea</taxon>
        <taxon>Ramazzottiidae</taxon>
        <taxon>Ramazzottius</taxon>
    </lineage>
</organism>